<dbReference type="SMART" id="SM00234">
    <property type="entry name" value="START"/>
    <property type="match status" value="1"/>
</dbReference>
<comment type="caution">
    <text evidence="8">The sequence shown here is derived from an EMBL/GenBank/DDBJ whole genome shotgun (WGS) entry which is preliminary data.</text>
</comment>
<dbReference type="Pfam" id="PF01852">
    <property type="entry name" value="START"/>
    <property type="match status" value="1"/>
</dbReference>
<keyword evidence="3 8" id="KW-0371">Homeobox</keyword>
<keyword evidence="5" id="KW-0539">Nucleus</keyword>
<accession>A0AAD8M3P6</accession>
<dbReference type="GO" id="GO:0008289">
    <property type="term" value="F:lipid binding"/>
    <property type="evidence" value="ECO:0007669"/>
    <property type="project" value="InterPro"/>
</dbReference>
<evidence type="ECO:0000313" key="8">
    <source>
        <dbReference type="EMBL" id="KAK1360780.1"/>
    </source>
</evidence>
<gene>
    <name evidence="8" type="ORF">POM88_045254</name>
</gene>
<evidence type="ECO:0000256" key="4">
    <source>
        <dbReference type="ARBA" id="ARBA00023163"/>
    </source>
</evidence>
<dbReference type="EMBL" id="JAUIZM010000010">
    <property type="protein sequence ID" value="KAK1360780.1"/>
    <property type="molecule type" value="Genomic_DNA"/>
</dbReference>
<protein>
    <submittedName>
        <fullName evidence="8">Homeobox-leucine zipper protein PROTODERMAL FACTOR like</fullName>
    </submittedName>
</protein>
<dbReference type="GO" id="GO:0003677">
    <property type="term" value="F:DNA binding"/>
    <property type="evidence" value="ECO:0007669"/>
    <property type="project" value="UniProtKB-KW"/>
</dbReference>
<keyword evidence="2 8" id="KW-0238">DNA-binding</keyword>
<proteinExistence type="predicted"/>
<reference evidence="8" key="2">
    <citation type="submission" date="2023-05" db="EMBL/GenBank/DDBJ databases">
        <authorList>
            <person name="Schelkunov M.I."/>
        </authorList>
    </citation>
    <scope>NUCLEOTIDE SEQUENCE</scope>
    <source>
        <strain evidence="8">Hsosn_3</strain>
        <tissue evidence="8">Leaf</tissue>
    </source>
</reference>
<name>A0AAD8M3P6_9APIA</name>
<evidence type="ECO:0000313" key="9">
    <source>
        <dbReference type="Proteomes" id="UP001237642"/>
    </source>
</evidence>
<dbReference type="CDD" id="cd08875">
    <property type="entry name" value="START_ArGLABRA2_like"/>
    <property type="match status" value="1"/>
</dbReference>
<evidence type="ECO:0000256" key="1">
    <source>
        <dbReference type="ARBA" id="ARBA00023015"/>
    </source>
</evidence>
<feature type="region of interest" description="Disordered" evidence="6">
    <location>
        <begin position="23"/>
        <end position="52"/>
    </location>
</feature>
<dbReference type="InterPro" id="IPR002913">
    <property type="entry name" value="START_lipid-bd_dom"/>
</dbReference>
<dbReference type="PANTHER" id="PTHR45654:SF15">
    <property type="entry name" value="HOMEOBOX-LEUCINE ZIPPER PROTEIN PROTODERMAL FACTOR 2-LIKE"/>
    <property type="match status" value="1"/>
</dbReference>
<feature type="domain" description="START" evidence="7">
    <location>
        <begin position="76"/>
        <end position="340"/>
    </location>
</feature>
<dbReference type="Pfam" id="PF25797">
    <property type="entry name" value="PDF2_C"/>
    <property type="match status" value="1"/>
</dbReference>
<evidence type="ECO:0000256" key="3">
    <source>
        <dbReference type="ARBA" id="ARBA00023155"/>
    </source>
</evidence>
<sequence length="575" mass="63904">MDTQHISSLELNLNLELQVQTGSASASEPSTPIFKSSVQTNDHYSSSSNTGNAQSPLFLGREIRATDLLMQVMVNAESYKTRIYNLAVAAAEELTQKACTLEPLWIFDEEKETRTLNVPEYKRRFESLDSTLEEVIRLLSVREPPELSSELSKNAKLINGLHEPTFKTEASRETEILPMNPINIVDGFIDVEQWSLLFCDIVSEVSVLGVMSSGEELGNPNGALQVVKAQLHVASPLLKTREIYFARYCKQMTVANTWLVVDVSLESIFPNMVTQSKRKPSGCLIQGLETGFSKVTWIEHNEVDYSYVPNLFTKLVSSGFAFRAKRWITTLHRQCERLKLLLEDDSDGRKSLLQLSQRISRSYNEAVRASTENHWRPLPTTNGENILVKTSFNVDDPGHPHGVIITVATSLKLQVPPNDVFEFLYSGSNRSKWDILSHECSTQDLAYFATGREASSRVSLVAVEPPLNKTFKFYLQESYTDATGYYMVYAPVDDESLKALLKGGSSTEVAILGSGFTVLPENPVEPATGTGGSILTILFQITDENLSSPEYLPPQLVTTLHNLIAGTLSMIQGSV</sequence>
<dbReference type="PANTHER" id="PTHR45654">
    <property type="entry name" value="HOMEOBOX-LEUCINE ZIPPER PROTEIN MERISTEM L1"/>
    <property type="match status" value="1"/>
</dbReference>
<dbReference type="InterPro" id="IPR057993">
    <property type="entry name" value="HD-Zip_IV_C"/>
</dbReference>
<dbReference type="SUPFAM" id="SSF55961">
    <property type="entry name" value="Bet v1-like"/>
    <property type="match status" value="2"/>
</dbReference>
<organism evidence="8 9">
    <name type="scientific">Heracleum sosnowskyi</name>
    <dbReference type="NCBI Taxonomy" id="360622"/>
    <lineage>
        <taxon>Eukaryota</taxon>
        <taxon>Viridiplantae</taxon>
        <taxon>Streptophyta</taxon>
        <taxon>Embryophyta</taxon>
        <taxon>Tracheophyta</taxon>
        <taxon>Spermatophyta</taxon>
        <taxon>Magnoliopsida</taxon>
        <taxon>eudicotyledons</taxon>
        <taxon>Gunneridae</taxon>
        <taxon>Pentapetalae</taxon>
        <taxon>asterids</taxon>
        <taxon>campanulids</taxon>
        <taxon>Apiales</taxon>
        <taxon>Apiaceae</taxon>
        <taxon>Apioideae</taxon>
        <taxon>apioid superclade</taxon>
        <taxon>Tordylieae</taxon>
        <taxon>Tordyliinae</taxon>
        <taxon>Heracleum</taxon>
    </lineage>
</organism>
<dbReference type="AlphaFoldDB" id="A0AAD8M3P6"/>
<evidence type="ECO:0000259" key="7">
    <source>
        <dbReference type="PROSITE" id="PS50848"/>
    </source>
</evidence>
<keyword evidence="9" id="KW-1185">Reference proteome</keyword>
<evidence type="ECO:0000256" key="2">
    <source>
        <dbReference type="ARBA" id="ARBA00023125"/>
    </source>
</evidence>
<keyword evidence="1" id="KW-0805">Transcription regulation</keyword>
<reference evidence="8" key="1">
    <citation type="submission" date="2023-02" db="EMBL/GenBank/DDBJ databases">
        <title>Genome of toxic invasive species Heracleum sosnowskyi carries increased number of genes despite the absence of recent whole-genome duplications.</title>
        <authorList>
            <person name="Schelkunov M."/>
            <person name="Shtratnikova V."/>
            <person name="Makarenko M."/>
            <person name="Klepikova A."/>
            <person name="Omelchenko D."/>
            <person name="Novikova G."/>
            <person name="Obukhova E."/>
            <person name="Bogdanov V."/>
            <person name="Penin A."/>
            <person name="Logacheva M."/>
        </authorList>
    </citation>
    <scope>NUCLEOTIDE SEQUENCE</scope>
    <source>
        <strain evidence="8">Hsosn_3</strain>
        <tissue evidence="8">Leaf</tissue>
    </source>
</reference>
<evidence type="ECO:0000256" key="5">
    <source>
        <dbReference type="ARBA" id="ARBA00023242"/>
    </source>
</evidence>
<evidence type="ECO:0000256" key="6">
    <source>
        <dbReference type="SAM" id="MobiDB-lite"/>
    </source>
</evidence>
<dbReference type="PROSITE" id="PS50848">
    <property type="entry name" value="START"/>
    <property type="match status" value="1"/>
</dbReference>
<dbReference type="Proteomes" id="UP001237642">
    <property type="component" value="Unassembled WGS sequence"/>
</dbReference>
<dbReference type="InterPro" id="IPR042160">
    <property type="entry name" value="HD-Zip_IV"/>
</dbReference>
<keyword evidence="4" id="KW-0804">Transcription</keyword>